<dbReference type="RefSeq" id="WP_285612904.1">
    <property type="nucleotide sequence ID" value="NZ_BSSD01000011.1"/>
</dbReference>
<proteinExistence type="predicted"/>
<organism evidence="2 3">
    <name type="scientific">Actinokineospora globicatena</name>
    <dbReference type="NCBI Taxonomy" id="103729"/>
    <lineage>
        <taxon>Bacteria</taxon>
        <taxon>Bacillati</taxon>
        <taxon>Actinomycetota</taxon>
        <taxon>Actinomycetes</taxon>
        <taxon>Pseudonocardiales</taxon>
        <taxon>Pseudonocardiaceae</taxon>
        <taxon>Actinokineospora</taxon>
    </lineage>
</organism>
<evidence type="ECO:0000313" key="2">
    <source>
        <dbReference type="EMBL" id="GLW95001.1"/>
    </source>
</evidence>
<accession>A0A9W6VD84</accession>
<dbReference type="AlphaFoldDB" id="A0A9W6VD84"/>
<protein>
    <submittedName>
        <fullName evidence="2">Uncharacterized protein</fullName>
    </submittedName>
</protein>
<feature type="region of interest" description="Disordered" evidence="1">
    <location>
        <begin position="1"/>
        <end position="41"/>
    </location>
</feature>
<evidence type="ECO:0000256" key="1">
    <source>
        <dbReference type="SAM" id="MobiDB-lite"/>
    </source>
</evidence>
<reference evidence="2" key="1">
    <citation type="submission" date="2023-02" db="EMBL/GenBank/DDBJ databases">
        <title>Actinokineospora globicatena NBRC 15670.</title>
        <authorList>
            <person name="Ichikawa N."/>
            <person name="Sato H."/>
            <person name="Tonouchi N."/>
        </authorList>
    </citation>
    <scope>NUCLEOTIDE SEQUENCE</scope>
    <source>
        <strain evidence="2">NBRC 15670</strain>
    </source>
</reference>
<feature type="compositionally biased region" description="Basic and acidic residues" evidence="1">
    <location>
        <begin position="30"/>
        <end position="41"/>
    </location>
</feature>
<keyword evidence="3" id="KW-1185">Reference proteome</keyword>
<dbReference type="Proteomes" id="UP001165042">
    <property type="component" value="Unassembled WGS sequence"/>
</dbReference>
<sequence>MTTPTTRGVTRGFNHTNTPTAPGTTPGLDGRIDRQRGQEKRSVAMITAPNDPDRVVRWHVGHIEEVAA</sequence>
<dbReference type="EMBL" id="BSSD01000011">
    <property type="protein sequence ID" value="GLW95001.1"/>
    <property type="molecule type" value="Genomic_DNA"/>
</dbReference>
<evidence type="ECO:0000313" key="3">
    <source>
        <dbReference type="Proteomes" id="UP001165042"/>
    </source>
</evidence>
<gene>
    <name evidence="2" type="ORF">Aglo03_58170</name>
</gene>
<comment type="caution">
    <text evidence="2">The sequence shown here is derived from an EMBL/GenBank/DDBJ whole genome shotgun (WGS) entry which is preliminary data.</text>
</comment>
<name>A0A9W6VD84_9PSEU</name>
<feature type="compositionally biased region" description="Low complexity" evidence="1">
    <location>
        <begin position="16"/>
        <end position="29"/>
    </location>
</feature>